<evidence type="ECO:0000256" key="6">
    <source>
        <dbReference type="ARBA" id="ARBA00023170"/>
    </source>
</evidence>
<dbReference type="PANTHER" id="PTHR42643">
    <property type="entry name" value="IONOTROPIC RECEPTOR 20A-RELATED"/>
    <property type="match status" value="1"/>
</dbReference>
<accession>B0XC69</accession>
<dbReference type="EnsemblMetazoa" id="CPIJ016955-RA">
    <property type="protein sequence ID" value="CPIJ016955-PA"/>
    <property type="gene ID" value="CPIJ016955"/>
</dbReference>
<keyword evidence="5 9" id="KW-0472">Membrane</keyword>
<keyword evidence="7" id="KW-0325">Glycoprotein</keyword>
<organism>
    <name type="scientific">Culex quinquefasciatus</name>
    <name type="common">Southern house mosquito</name>
    <name type="synonym">Culex pungens</name>
    <dbReference type="NCBI Taxonomy" id="7176"/>
    <lineage>
        <taxon>Eukaryota</taxon>
        <taxon>Metazoa</taxon>
        <taxon>Ecdysozoa</taxon>
        <taxon>Arthropoda</taxon>
        <taxon>Hexapoda</taxon>
        <taxon>Insecta</taxon>
        <taxon>Pterygota</taxon>
        <taxon>Neoptera</taxon>
        <taxon>Endopterygota</taxon>
        <taxon>Diptera</taxon>
        <taxon>Nematocera</taxon>
        <taxon>Culicoidea</taxon>
        <taxon>Culicidae</taxon>
        <taxon>Culicinae</taxon>
        <taxon>Culicini</taxon>
        <taxon>Culex</taxon>
        <taxon>Culex</taxon>
    </lineage>
</organism>
<evidence type="ECO:0000256" key="2">
    <source>
        <dbReference type="ARBA" id="ARBA00022475"/>
    </source>
</evidence>
<dbReference type="GO" id="GO:0005886">
    <property type="term" value="C:plasma membrane"/>
    <property type="evidence" value="ECO:0007669"/>
    <property type="project" value="UniProtKB-SubCell"/>
</dbReference>
<comment type="subcellular location">
    <subcellularLocation>
        <location evidence="1">Cell membrane</location>
        <topology evidence="1">Multi-pass membrane protein</topology>
    </subcellularLocation>
</comment>
<feature type="transmembrane region" description="Helical" evidence="9">
    <location>
        <begin position="34"/>
        <end position="51"/>
    </location>
</feature>
<evidence type="ECO:0000256" key="8">
    <source>
        <dbReference type="SAM" id="MobiDB-lite"/>
    </source>
</evidence>
<keyword evidence="3 9" id="KW-0812">Transmembrane</keyword>
<name>B0XC69_CULQU</name>
<dbReference type="AlphaFoldDB" id="B0XC69"/>
<dbReference type="OMA" id="HNDLIAC"/>
<evidence type="ECO:0008006" key="13">
    <source>
        <dbReference type="Google" id="ProtNLM"/>
    </source>
</evidence>
<sequence length="270" mass="30330">MVTQSNRRSKTFSDSVLTITGFFMEQNASMHNDLIACIFLYTSLLFAGYMVSNKYGAGLACVMTIPLYEKSIETPKDLADSGMLWGAEVVAWVNSFTLASESYLQTLVKNYRVEDLDHLKQLAKTRDFGFVGEHSEFGHFVPTEFLDEETSRQKRLLSKDLLWQSCTAYVSKTCPFKSRLNDLIMEIRQSGVQHFWELRSSGSEVVFSHPAWMDRGAGGGRFNQGRVLVPGRPSKNPVGQGGDGFDRNRKHVRPGPSLRAQKVRQPSVTA</sequence>
<dbReference type="eggNOG" id="ENOG502S0WT">
    <property type="taxonomic scope" value="Eukaryota"/>
</dbReference>
<keyword evidence="4 9" id="KW-1133">Transmembrane helix</keyword>
<dbReference type="VEuPathDB" id="VectorBase:CPIJ016955"/>
<evidence type="ECO:0000256" key="9">
    <source>
        <dbReference type="SAM" id="Phobius"/>
    </source>
</evidence>
<keyword evidence="2" id="KW-1003">Cell membrane</keyword>
<gene>
    <name evidence="11" type="primary">6050677</name>
    <name evidence="10" type="ORF">CpipJ_CPIJ016955</name>
</gene>
<evidence type="ECO:0000313" key="10">
    <source>
        <dbReference type="EMBL" id="EDS44675.1"/>
    </source>
</evidence>
<evidence type="ECO:0000256" key="5">
    <source>
        <dbReference type="ARBA" id="ARBA00023136"/>
    </source>
</evidence>
<dbReference type="KEGG" id="cqu:CpipJ_CPIJ016955"/>
<keyword evidence="6" id="KW-0675">Receptor</keyword>
<dbReference type="VEuPathDB" id="VectorBase:CQUJHB020388"/>
<evidence type="ECO:0000313" key="12">
    <source>
        <dbReference type="Proteomes" id="UP000002320"/>
    </source>
</evidence>
<dbReference type="InParanoid" id="B0XC69"/>
<dbReference type="InterPro" id="IPR052192">
    <property type="entry name" value="Insect_Ionotropic_Sensory_Rcpt"/>
</dbReference>
<reference evidence="11" key="2">
    <citation type="submission" date="2020-05" db="UniProtKB">
        <authorList>
            <consortium name="EnsemblMetazoa"/>
        </authorList>
    </citation>
    <scope>IDENTIFICATION</scope>
    <source>
        <strain evidence="11">JHB</strain>
    </source>
</reference>
<dbReference type="HOGENOM" id="CLU_1031560_0_0_1"/>
<dbReference type="PANTHER" id="PTHR42643:SF40">
    <property type="entry name" value="IONOTROPIC RECEPTOR 41A-RELATED"/>
    <property type="match status" value="1"/>
</dbReference>
<proteinExistence type="predicted"/>
<protein>
    <recommendedName>
        <fullName evidence="13">Ionotropic glutamate receptor C-terminal domain-containing protein</fullName>
    </recommendedName>
</protein>
<dbReference type="EMBL" id="DS232677">
    <property type="protein sequence ID" value="EDS44675.1"/>
    <property type="molecule type" value="Genomic_DNA"/>
</dbReference>
<evidence type="ECO:0000313" key="11">
    <source>
        <dbReference type="EnsemblMetazoa" id="CPIJ016955-PA"/>
    </source>
</evidence>
<dbReference type="OrthoDB" id="8182981at2759"/>
<evidence type="ECO:0000256" key="4">
    <source>
        <dbReference type="ARBA" id="ARBA00022989"/>
    </source>
</evidence>
<keyword evidence="12" id="KW-1185">Reference proteome</keyword>
<reference evidence="10" key="1">
    <citation type="submission" date="2007-03" db="EMBL/GenBank/DDBJ databases">
        <title>Annotation of Culex pipiens quinquefasciatus.</title>
        <authorList>
            <consortium name="The Broad Institute Genome Sequencing Platform"/>
            <person name="Atkinson P.W."/>
            <person name="Hemingway J."/>
            <person name="Christensen B.M."/>
            <person name="Higgs S."/>
            <person name="Kodira C."/>
            <person name="Hannick L."/>
            <person name="Megy K."/>
            <person name="O'Leary S."/>
            <person name="Pearson M."/>
            <person name="Haas B.J."/>
            <person name="Mauceli E."/>
            <person name="Wortman J.R."/>
            <person name="Lee N.H."/>
            <person name="Guigo R."/>
            <person name="Stanke M."/>
            <person name="Alvarado L."/>
            <person name="Amedeo P."/>
            <person name="Antoine C.H."/>
            <person name="Arensburger P."/>
            <person name="Bidwell S.L."/>
            <person name="Crawford M."/>
            <person name="Camaro F."/>
            <person name="Devon K."/>
            <person name="Engels R."/>
            <person name="Hammond M."/>
            <person name="Howarth C."/>
            <person name="Koehrsen M."/>
            <person name="Lawson D."/>
            <person name="Montgomery P."/>
            <person name="Nene V."/>
            <person name="Nusbaum C."/>
            <person name="Puiu D."/>
            <person name="Romero-Severson J."/>
            <person name="Severson D.W."/>
            <person name="Shumway M."/>
            <person name="Sisk P."/>
            <person name="Stolte C."/>
            <person name="Zeng Q."/>
            <person name="Eisenstadt E."/>
            <person name="Fraser-Liggett C."/>
            <person name="Strausberg R."/>
            <person name="Galagan J."/>
            <person name="Birren B."/>
            <person name="Collins F.H."/>
        </authorList>
    </citation>
    <scope>NUCLEOTIDE SEQUENCE [LARGE SCALE GENOMIC DNA]</scope>
    <source>
        <strain evidence="10">JHB</strain>
    </source>
</reference>
<evidence type="ECO:0000256" key="7">
    <source>
        <dbReference type="ARBA" id="ARBA00023180"/>
    </source>
</evidence>
<evidence type="ECO:0000256" key="3">
    <source>
        <dbReference type="ARBA" id="ARBA00022692"/>
    </source>
</evidence>
<evidence type="ECO:0000256" key="1">
    <source>
        <dbReference type="ARBA" id="ARBA00004651"/>
    </source>
</evidence>
<feature type="region of interest" description="Disordered" evidence="8">
    <location>
        <begin position="227"/>
        <end position="270"/>
    </location>
</feature>
<dbReference type="Proteomes" id="UP000002320">
    <property type="component" value="Unassembled WGS sequence"/>
</dbReference>